<dbReference type="RefSeq" id="XP_013243755.1">
    <property type="nucleotide sequence ID" value="XM_013388301.1"/>
</dbReference>
<name>A0A066W7S2_TILAU</name>
<feature type="compositionally biased region" description="Low complexity" evidence="1">
    <location>
        <begin position="1"/>
        <end position="13"/>
    </location>
</feature>
<reference evidence="2 3" key="1">
    <citation type="submission" date="2014-05" db="EMBL/GenBank/DDBJ databases">
        <title>Draft genome sequence of a rare smut relative, Tilletiaria anomala UBC 951.</title>
        <authorList>
            <consortium name="DOE Joint Genome Institute"/>
            <person name="Toome M."/>
            <person name="Kuo A."/>
            <person name="Henrissat B."/>
            <person name="Lipzen A."/>
            <person name="Tritt A."/>
            <person name="Yoshinaga Y."/>
            <person name="Zane M."/>
            <person name="Barry K."/>
            <person name="Grigoriev I.V."/>
            <person name="Spatafora J.W."/>
            <person name="Aimea M.C."/>
        </authorList>
    </citation>
    <scope>NUCLEOTIDE SEQUENCE [LARGE SCALE GENOMIC DNA]</scope>
    <source>
        <strain evidence="2 3">UBC 951</strain>
    </source>
</reference>
<feature type="region of interest" description="Disordered" evidence="1">
    <location>
        <begin position="464"/>
        <end position="689"/>
    </location>
</feature>
<feature type="compositionally biased region" description="Basic and acidic residues" evidence="1">
    <location>
        <begin position="85"/>
        <end position="101"/>
    </location>
</feature>
<feature type="compositionally biased region" description="Basic residues" evidence="1">
    <location>
        <begin position="16"/>
        <end position="25"/>
    </location>
</feature>
<proteinExistence type="predicted"/>
<feature type="region of interest" description="Disordered" evidence="1">
    <location>
        <begin position="1"/>
        <end position="67"/>
    </location>
</feature>
<keyword evidence="3" id="KW-1185">Reference proteome</keyword>
<feature type="region of interest" description="Disordered" evidence="1">
    <location>
        <begin position="724"/>
        <end position="761"/>
    </location>
</feature>
<feature type="compositionally biased region" description="Low complexity" evidence="1">
    <location>
        <begin position="649"/>
        <end position="686"/>
    </location>
</feature>
<evidence type="ECO:0000256" key="1">
    <source>
        <dbReference type="SAM" id="MobiDB-lite"/>
    </source>
</evidence>
<accession>A0A066W7S2</accession>
<comment type="caution">
    <text evidence="2">The sequence shown here is derived from an EMBL/GenBank/DDBJ whole genome shotgun (WGS) entry which is preliminary data.</text>
</comment>
<feature type="region of interest" description="Disordered" evidence="1">
    <location>
        <begin position="82"/>
        <end position="131"/>
    </location>
</feature>
<feature type="compositionally biased region" description="Low complexity" evidence="1">
    <location>
        <begin position="178"/>
        <end position="201"/>
    </location>
</feature>
<dbReference type="GeneID" id="25261202"/>
<dbReference type="InParanoid" id="A0A066W7S2"/>
<sequence length="761" mass="79831">MSQSSSAPASSLSTRLRVHSPRRPHALTSHVRVASESASTSNATSRSGGVLEHLARQGIRRTQDVKPEDAWGLYGFRKCSAPVGRQKDSLGAEDQDHRDTGSGDGPKIPPVSELRTFSPADKGALSSASAPVPDGFGGYQLTPELFPSSPSPSPALTFTHYAVAPAPPAAIRPLATTPPAARILPGPAPSSAAPAFQGGPALSPLALPRMRPLSTPDARRTPLRLPAPLAASSPHLLAGPPAQPAATDYAQPQHARQMRTVSAATARLDQYDPRSGMSPSLIQAQQDRLRHWRWSAPVQAPPSLPQPGMPMQQYARYPTTAIAPNSHRRSLPPSPLTRSFMAADGSEVSAAPFRGAISSSPPSLSLSSLPSAPHPQAFVRQYPAASANIVLKPGMLAPACISRSCSGSDDASGGACGAEPRLIQSVQRQEQKQGQGQRAQSSPMLKIAAAFKYAAAFSHNQLESREVKRNGDVASKSQQQQHGRRLQRRARGSSLSDDPAQGHVQDAPSSPRTEATSRTQSLLYKMRNGRKGPASDSVAAASAPPVPHGHAMPSEPWSAARGPRGGVAQSAGSQRRQFAGEQRQTSSLRRSDRSAFLHPQQPASNSVAAVEMSRPKSGSRSTQHSSSSKASLSAYQPISGSQGRKRALRSGASSSSITSASSRHTQHSRASASSYSSSSVSASSRSTGHSYRRIALTAAQELSRALGSASQSSDSRYAICAEFRRDSSGSASAPPSVCVSRKSSDASKNTKVSDGCVPVHT</sequence>
<dbReference type="Proteomes" id="UP000027361">
    <property type="component" value="Unassembled WGS sequence"/>
</dbReference>
<feature type="compositionally biased region" description="Low complexity" evidence="1">
    <location>
        <begin position="618"/>
        <end position="633"/>
    </location>
</feature>
<feature type="compositionally biased region" description="Low complexity" evidence="1">
    <location>
        <begin position="34"/>
        <end position="47"/>
    </location>
</feature>
<feature type="compositionally biased region" description="Polar residues" evidence="1">
    <location>
        <begin position="570"/>
        <end position="588"/>
    </location>
</feature>
<dbReference type="AlphaFoldDB" id="A0A066W7S2"/>
<feature type="compositionally biased region" description="Low complexity" evidence="1">
    <location>
        <begin position="532"/>
        <end position="551"/>
    </location>
</feature>
<organism evidence="2 3">
    <name type="scientific">Tilletiaria anomala (strain ATCC 24038 / CBS 436.72 / UBC 951)</name>
    <dbReference type="NCBI Taxonomy" id="1037660"/>
    <lineage>
        <taxon>Eukaryota</taxon>
        <taxon>Fungi</taxon>
        <taxon>Dikarya</taxon>
        <taxon>Basidiomycota</taxon>
        <taxon>Ustilaginomycotina</taxon>
        <taxon>Exobasidiomycetes</taxon>
        <taxon>Georgefischeriales</taxon>
        <taxon>Tilletiariaceae</taxon>
        <taxon>Tilletiaria</taxon>
    </lineage>
</organism>
<feature type="compositionally biased region" description="Low complexity" evidence="1">
    <location>
        <begin position="223"/>
        <end position="240"/>
    </location>
</feature>
<dbReference type="HOGENOM" id="CLU_366456_0_0_1"/>
<dbReference type="OMA" id="DHAPRTE"/>
<feature type="compositionally biased region" description="Basic residues" evidence="1">
    <location>
        <begin position="482"/>
        <end position="491"/>
    </location>
</feature>
<dbReference type="EMBL" id="JMSN01000031">
    <property type="protein sequence ID" value="KDN47134.1"/>
    <property type="molecule type" value="Genomic_DNA"/>
</dbReference>
<evidence type="ECO:0000313" key="3">
    <source>
        <dbReference type="Proteomes" id="UP000027361"/>
    </source>
</evidence>
<gene>
    <name evidence="2" type="ORF">K437DRAFT_100482</name>
</gene>
<protein>
    <submittedName>
        <fullName evidence="2">Uncharacterized protein</fullName>
    </submittedName>
</protein>
<feature type="compositionally biased region" description="Polar residues" evidence="1">
    <location>
        <begin position="507"/>
        <end position="522"/>
    </location>
</feature>
<feature type="region of interest" description="Disordered" evidence="1">
    <location>
        <begin position="178"/>
        <end position="257"/>
    </location>
</feature>
<evidence type="ECO:0000313" key="2">
    <source>
        <dbReference type="EMBL" id="KDN47134.1"/>
    </source>
</evidence>